<feature type="coiled-coil region" evidence="17">
    <location>
        <begin position="592"/>
        <end position="662"/>
    </location>
</feature>
<comment type="function">
    <text evidence="13">Essential for normal male fertility and for progressive motility of spermatozoa.</text>
</comment>
<dbReference type="PROSITE" id="PS00411">
    <property type="entry name" value="KINESIN_MOTOR_1"/>
    <property type="match status" value="1"/>
</dbReference>
<proteinExistence type="inferred from homology"/>
<dbReference type="InterPro" id="IPR019821">
    <property type="entry name" value="Kinesin_motor_CS"/>
</dbReference>
<evidence type="ECO:0000256" key="16">
    <source>
        <dbReference type="RuleBase" id="RU000394"/>
    </source>
</evidence>
<feature type="region of interest" description="Disordered" evidence="18">
    <location>
        <begin position="767"/>
        <end position="788"/>
    </location>
</feature>
<dbReference type="GO" id="GO:0007018">
    <property type="term" value="P:microtubule-based movement"/>
    <property type="evidence" value="ECO:0007669"/>
    <property type="project" value="InterPro"/>
</dbReference>
<dbReference type="InterPro" id="IPR056524">
    <property type="entry name" value="KIF6/9_C"/>
</dbReference>
<organism evidence="20 21">
    <name type="scientific">Dicaeum eximium</name>
    <dbReference type="NCBI Taxonomy" id="667154"/>
    <lineage>
        <taxon>Eukaryota</taxon>
        <taxon>Metazoa</taxon>
        <taxon>Chordata</taxon>
        <taxon>Craniata</taxon>
        <taxon>Vertebrata</taxon>
        <taxon>Euteleostomi</taxon>
        <taxon>Archelosauria</taxon>
        <taxon>Archosauria</taxon>
        <taxon>Dinosauria</taxon>
        <taxon>Saurischia</taxon>
        <taxon>Theropoda</taxon>
        <taxon>Coelurosauria</taxon>
        <taxon>Aves</taxon>
        <taxon>Neognathae</taxon>
        <taxon>Neoaves</taxon>
        <taxon>Telluraves</taxon>
        <taxon>Australaves</taxon>
        <taxon>Passeriformes</taxon>
        <taxon>Passeroidea</taxon>
        <taxon>Dicaeidae</taxon>
        <taxon>Dicaeum</taxon>
    </lineage>
</organism>
<feature type="region of interest" description="Disordered" evidence="18">
    <location>
        <begin position="475"/>
        <end position="553"/>
    </location>
</feature>
<evidence type="ECO:0000256" key="9">
    <source>
        <dbReference type="ARBA" id="ARBA00023069"/>
    </source>
</evidence>
<keyword evidence="21" id="KW-1185">Reference proteome</keyword>
<dbReference type="PROSITE" id="PS50067">
    <property type="entry name" value="KINESIN_MOTOR_2"/>
    <property type="match status" value="1"/>
</dbReference>
<evidence type="ECO:0000256" key="5">
    <source>
        <dbReference type="ARBA" id="ARBA00022741"/>
    </source>
</evidence>
<dbReference type="SUPFAM" id="SSF52540">
    <property type="entry name" value="P-loop containing nucleoside triphosphate hydrolases"/>
    <property type="match status" value="1"/>
</dbReference>
<dbReference type="Gene3D" id="3.40.850.10">
    <property type="entry name" value="Kinesin motor domain"/>
    <property type="match status" value="1"/>
</dbReference>
<evidence type="ECO:0000256" key="4">
    <source>
        <dbReference type="ARBA" id="ARBA00022701"/>
    </source>
</evidence>
<evidence type="ECO:0000259" key="19">
    <source>
        <dbReference type="PROSITE" id="PS50067"/>
    </source>
</evidence>
<keyword evidence="6 15" id="KW-0067">ATP-binding</keyword>
<dbReference type="EMBL" id="VWZP01003348">
    <property type="protein sequence ID" value="NXH41507.1"/>
    <property type="molecule type" value="Genomic_DNA"/>
</dbReference>
<keyword evidence="8 17" id="KW-0175">Coiled coil</keyword>
<evidence type="ECO:0000256" key="15">
    <source>
        <dbReference type="PROSITE-ProRule" id="PRU00283"/>
    </source>
</evidence>
<evidence type="ECO:0000313" key="21">
    <source>
        <dbReference type="Proteomes" id="UP000523279"/>
    </source>
</evidence>
<keyword evidence="5 15" id="KW-0547">Nucleotide-binding</keyword>
<feature type="binding site" evidence="15">
    <location>
        <begin position="94"/>
        <end position="101"/>
    </location>
    <ligand>
        <name>ATP</name>
        <dbReference type="ChEBI" id="CHEBI:30616"/>
    </ligand>
</feature>
<keyword evidence="11" id="KW-0206">Cytoskeleton</keyword>
<protein>
    <recommendedName>
        <fullName evidence="16">Kinesin-like protein</fullName>
    </recommendedName>
</protein>
<evidence type="ECO:0000313" key="20">
    <source>
        <dbReference type="EMBL" id="NXH41507.1"/>
    </source>
</evidence>
<feature type="domain" description="Kinesin motor" evidence="19">
    <location>
        <begin position="7"/>
        <end position="338"/>
    </location>
</feature>
<feature type="compositionally biased region" description="Acidic residues" evidence="18">
    <location>
        <begin position="522"/>
        <end position="538"/>
    </location>
</feature>
<dbReference type="Pfam" id="PF00225">
    <property type="entry name" value="Kinesin"/>
    <property type="match status" value="1"/>
</dbReference>
<dbReference type="FunFam" id="3.40.850.10:FF:000040">
    <property type="entry name" value="Kinesin-like protein"/>
    <property type="match status" value="1"/>
</dbReference>
<dbReference type="AlphaFoldDB" id="A0A7K9JTB9"/>
<comment type="subunit">
    <text evidence="14">Interacts with HYDIN.</text>
</comment>
<evidence type="ECO:0000256" key="11">
    <source>
        <dbReference type="ARBA" id="ARBA00023212"/>
    </source>
</evidence>
<dbReference type="PANTHER" id="PTHR47968:SF62">
    <property type="entry name" value="KINESIN FAMILY MEMBER 5A"/>
    <property type="match status" value="1"/>
</dbReference>
<keyword evidence="3" id="KW-0597">Phosphoprotein</keyword>
<dbReference type="GO" id="GO:0005524">
    <property type="term" value="F:ATP binding"/>
    <property type="evidence" value="ECO:0007669"/>
    <property type="project" value="UniProtKB-UniRule"/>
</dbReference>
<feature type="non-terminal residue" evidence="20">
    <location>
        <position position="1"/>
    </location>
</feature>
<dbReference type="Pfam" id="PF23735">
    <property type="entry name" value="KIF9"/>
    <property type="match status" value="1"/>
</dbReference>
<keyword evidence="2" id="KW-0963">Cytoplasm</keyword>
<gene>
    <name evidence="20" type="primary">Kif9</name>
    <name evidence="20" type="ORF">DICEXI_R10179</name>
</gene>
<dbReference type="GO" id="GO:0008017">
    <property type="term" value="F:microtubule binding"/>
    <property type="evidence" value="ECO:0007669"/>
    <property type="project" value="InterPro"/>
</dbReference>
<keyword evidence="4 16" id="KW-0493">Microtubule</keyword>
<accession>A0A7K9JTB9</accession>
<dbReference type="PANTHER" id="PTHR47968">
    <property type="entry name" value="CENTROMERE PROTEIN E"/>
    <property type="match status" value="1"/>
</dbReference>
<evidence type="ECO:0000256" key="1">
    <source>
        <dbReference type="ARBA" id="ARBA00004611"/>
    </source>
</evidence>
<comment type="similarity">
    <text evidence="15 16">Belongs to the TRAFAC class myosin-kinesin ATPase superfamily. Kinesin family.</text>
</comment>
<evidence type="ECO:0000256" key="13">
    <source>
        <dbReference type="ARBA" id="ARBA00059553"/>
    </source>
</evidence>
<evidence type="ECO:0000256" key="6">
    <source>
        <dbReference type="ARBA" id="ARBA00022840"/>
    </source>
</evidence>
<comment type="subcellular location">
    <subcellularLocation>
        <location evidence="1">Cytoplasm</location>
        <location evidence="1">Cytoskeleton</location>
        <location evidence="1">Flagellum axoneme</location>
    </subcellularLocation>
</comment>
<sequence length="788" mass="89351">LLRAPKQVLAFVRVRPTTHFAQDMIRLGSDNKSIDIYIQKSPRGGVVNNSQTDWSFKLDGLLYNSSQEMVYETVAKHLVSKALEGYNGTIMCYGQTGAGKTYTMTGAASEYRNRGIIPRAIQQIFKSAAEFLNILVTVRISYLEIYNEALFDLLAPALGRGCKDNQLAVMDGPQGVYVKGLSIHPLSLEFSLHWQGETNRVIAEHSLNKNSSRSHCIFTMYIECRSRDYTNHKCLKSKITLIDLAGSERLSKTGSEGQVRVEAAYINKSLSFLEQLVIALADPKREHIPFRQSKLTHVLKDSLGGNCNTVLVTNIYGEAEHVEETLSSLRFATRMNWVTAEPVPNEPFYREASVKALEEEIQLLKQELEMQDSLVGNSLMSYNPLTTAQRAEIRSQVQKYLRGVIEEIDIVNVRQIQEVFRQFKVILSQQEEEMECRLWNKYGLGPRDMAAESGSESSSSSDLFFNLAKPNPQSVLVPDPSCEEINEPGLSFPSVSKERSGSPPPEVKDNSSPPKGLTKDLDGEEGEEGGDQDSDEDTSIPSSEDSKKLKPSISKQEAFEVFKKDAGREIHRIFRENKKILIDRKKKSNSVAEKINNIKQQMEGIKEALEAQKQKRRQEGEYTDEKGQVIIDEEEFSLILKLKELKEEHRAGFTELQDLKAEIQYCQHLVDKCRKRLISEFEIWYNEHFHLSKHVRDTLEPGGNIRPGMIPINRVMCLDEDEQDKFERMQETALPDGPGSMSFYRARMKMDQKQTFNRTTAALQKMHRKPGLVSPDGKKKAQSFLSIT</sequence>
<keyword evidence="9" id="KW-0969">Cilium</keyword>
<evidence type="ECO:0000256" key="14">
    <source>
        <dbReference type="ARBA" id="ARBA00063408"/>
    </source>
</evidence>
<name>A0A7K9JTB9_9PASE</name>
<keyword evidence="10 15" id="KW-0505">Motor protein</keyword>
<evidence type="ECO:0000256" key="3">
    <source>
        <dbReference type="ARBA" id="ARBA00022553"/>
    </source>
</evidence>
<dbReference type="PRINTS" id="PR00380">
    <property type="entry name" value="KINESINHEAVY"/>
</dbReference>
<evidence type="ECO:0000256" key="18">
    <source>
        <dbReference type="SAM" id="MobiDB-lite"/>
    </source>
</evidence>
<dbReference type="InterPro" id="IPR036961">
    <property type="entry name" value="Kinesin_motor_dom_sf"/>
</dbReference>
<dbReference type="InterPro" id="IPR027417">
    <property type="entry name" value="P-loop_NTPase"/>
</dbReference>
<evidence type="ECO:0000256" key="12">
    <source>
        <dbReference type="ARBA" id="ARBA00023273"/>
    </source>
</evidence>
<feature type="non-terminal residue" evidence="20">
    <location>
        <position position="788"/>
    </location>
</feature>
<evidence type="ECO:0000256" key="10">
    <source>
        <dbReference type="ARBA" id="ARBA00023175"/>
    </source>
</evidence>
<evidence type="ECO:0000256" key="17">
    <source>
        <dbReference type="SAM" id="Coils"/>
    </source>
</evidence>
<dbReference type="Proteomes" id="UP000523279">
    <property type="component" value="Unassembled WGS sequence"/>
</dbReference>
<keyword evidence="7" id="KW-0282">Flagellum</keyword>
<evidence type="ECO:0000256" key="8">
    <source>
        <dbReference type="ARBA" id="ARBA00023054"/>
    </source>
</evidence>
<reference evidence="20 21" key="1">
    <citation type="submission" date="2019-09" db="EMBL/GenBank/DDBJ databases">
        <title>Bird 10,000 Genomes (B10K) Project - Family phase.</title>
        <authorList>
            <person name="Zhang G."/>
        </authorList>
    </citation>
    <scope>NUCLEOTIDE SEQUENCE [LARGE SCALE GENOMIC DNA]</scope>
    <source>
        <strain evidence="20">B10K-DU-001-34</strain>
        <tissue evidence="20">Muscle</tissue>
    </source>
</reference>
<keyword evidence="12" id="KW-0966">Cell projection</keyword>
<dbReference type="InterPro" id="IPR027640">
    <property type="entry name" value="Kinesin-like_fam"/>
</dbReference>
<evidence type="ECO:0000256" key="2">
    <source>
        <dbReference type="ARBA" id="ARBA00022490"/>
    </source>
</evidence>
<dbReference type="GO" id="GO:0005874">
    <property type="term" value="C:microtubule"/>
    <property type="evidence" value="ECO:0007669"/>
    <property type="project" value="UniProtKB-KW"/>
</dbReference>
<evidence type="ECO:0000256" key="7">
    <source>
        <dbReference type="ARBA" id="ARBA00022846"/>
    </source>
</evidence>
<dbReference type="InterPro" id="IPR001752">
    <property type="entry name" value="Kinesin_motor_dom"/>
</dbReference>
<dbReference type="GO" id="GO:0003777">
    <property type="term" value="F:microtubule motor activity"/>
    <property type="evidence" value="ECO:0007669"/>
    <property type="project" value="InterPro"/>
</dbReference>
<comment type="caution">
    <text evidence="20">The sequence shown here is derived from an EMBL/GenBank/DDBJ whole genome shotgun (WGS) entry which is preliminary data.</text>
</comment>
<dbReference type="SMART" id="SM00129">
    <property type="entry name" value="KISc"/>
    <property type="match status" value="1"/>
</dbReference>